<dbReference type="Ensembl" id="ENSCMIT00000019219.1">
    <property type="protein sequence ID" value="ENSCMIP00000018865.1"/>
    <property type="gene ID" value="ENSCMIG00000008862.1"/>
</dbReference>
<dbReference type="Gene3D" id="6.20.200.20">
    <property type="match status" value="1"/>
</dbReference>
<keyword evidence="6" id="KW-1185">Reference proteome</keyword>
<dbReference type="InterPro" id="IPR003591">
    <property type="entry name" value="Leu-rich_rpt_typical-subtyp"/>
</dbReference>
<reference evidence="6" key="2">
    <citation type="journal article" date="2007" name="PLoS Biol.">
        <title>Survey sequencing and comparative analysis of the elephant shark (Callorhinchus milii) genome.</title>
        <authorList>
            <person name="Venkatesh B."/>
            <person name="Kirkness E.F."/>
            <person name="Loh Y.H."/>
            <person name="Halpern A.L."/>
            <person name="Lee A.P."/>
            <person name="Johnson J."/>
            <person name="Dandona N."/>
            <person name="Viswanathan L.D."/>
            <person name="Tay A."/>
            <person name="Venter J.C."/>
            <person name="Strausberg R.L."/>
            <person name="Brenner S."/>
        </authorList>
    </citation>
    <scope>NUCLEOTIDE SEQUENCE [LARGE SCALE GENOMIC DNA]</scope>
</reference>
<feature type="compositionally biased region" description="Acidic residues" evidence="3">
    <location>
        <begin position="103"/>
        <end position="125"/>
    </location>
</feature>
<evidence type="ECO:0000256" key="3">
    <source>
        <dbReference type="SAM" id="MobiDB-lite"/>
    </source>
</evidence>
<dbReference type="FunFam" id="3.80.10.10:FF:000130">
    <property type="entry name" value="extracellular matrix protein 2 isoform X1"/>
    <property type="match status" value="1"/>
</dbReference>
<reference evidence="5" key="5">
    <citation type="submission" date="2025-09" db="UniProtKB">
        <authorList>
            <consortium name="Ensembl"/>
        </authorList>
    </citation>
    <scope>IDENTIFICATION</scope>
</reference>
<organism evidence="5 6">
    <name type="scientific">Callorhinchus milii</name>
    <name type="common">Ghost shark</name>
    <dbReference type="NCBI Taxonomy" id="7868"/>
    <lineage>
        <taxon>Eukaryota</taxon>
        <taxon>Metazoa</taxon>
        <taxon>Chordata</taxon>
        <taxon>Craniata</taxon>
        <taxon>Vertebrata</taxon>
        <taxon>Chondrichthyes</taxon>
        <taxon>Holocephali</taxon>
        <taxon>Chimaeriformes</taxon>
        <taxon>Callorhinchidae</taxon>
        <taxon>Callorhinchus</taxon>
    </lineage>
</organism>
<dbReference type="Gene3D" id="3.80.10.10">
    <property type="entry name" value="Ribonuclease Inhibitor"/>
    <property type="match status" value="2"/>
</dbReference>
<dbReference type="InterPro" id="IPR043184">
    <property type="entry name" value="ECM2"/>
</dbReference>
<keyword evidence="1" id="KW-0433">Leucine-rich repeat</keyword>
<evidence type="ECO:0000256" key="1">
    <source>
        <dbReference type="ARBA" id="ARBA00022614"/>
    </source>
</evidence>
<gene>
    <name evidence="5" type="primary">ecm2</name>
</gene>
<keyword evidence="2" id="KW-0677">Repeat</keyword>
<dbReference type="InterPro" id="IPR001611">
    <property type="entry name" value="Leu-rich_rpt"/>
</dbReference>
<dbReference type="GO" id="GO:0070052">
    <property type="term" value="F:collagen V binding"/>
    <property type="evidence" value="ECO:0007669"/>
    <property type="project" value="TreeGrafter"/>
</dbReference>
<dbReference type="InterPro" id="IPR001007">
    <property type="entry name" value="VWF_dom"/>
</dbReference>
<accession>A0A4W3HU63</accession>
<dbReference type="AlphaFoldDB" id="A0A4W3HU63"/>
<dbReference type="Pfam" id="PF00093">
    <property type="entry name" value="VWC"/>
    <property type="match status" value="1"/>
</dbReference>
<dbReference type="SMART" id="SM00214">
    <property type="entry name" value="VWC"/>
    <property type="match status" value="1"/>
</dbReference>
<evidence type="ECO:0000256" key="2">
    <source>
        <dbReference type="ARBA" id="ARBA00022737"/>
    </source>
</evidence>
<dbReference type="GeneTree" id="ENSGT00940000159941"/>
<dbReference type="Pfam" id="PF13855">
    <property type="entry name" value="LRR_8"/>
    <property type="match status" value="3"/>
</dbReference>
<evidence type="ECO:0000259" key="4">
    <source>
        <dbReference type="PROSITE" id="PS50184"/>
    </source>
</evidence>
<feature type="region of interest" description="Disordered" evidence="3">
    <location>
        <begin position="103"/>
        <end position="128"/>
    </location>
</feature>
<dbReference type="Proteomes" id="UP000314986">
    <property type="component" value="Unassembled WGS sequence"/>
</dbReference>
<feature type="domain" description="VWFC" evidence="4">
    <location>
        <begin position="13"/>
        <end position="70"/>
    </location>
</feature>
<evidence type="ECO:0000313" key="5">
    <source>
        <dbReference type="Ensembl" id="ENSCMIP00000018865.1"/>
    </source>
</evidence>
<dbReference type="InterPro" id="IPR032675">
    <property type="entry name" value="LRR_dom_sf"/>
</dbReference>
<dbReference type="PROSITE" id="PS50184">
    <property type="entry name" value="VWFC_2"/>
    <property type="match status" value="1"/>
</dbReference>
<protein>
    <submittedName>
        <fullName evidence="5">Extracellular matrix protein 2</fullName>
    </submittedName>
</protein>
<dbReference type="SMART" id="SM00369">
    <property type="entry name" value="LRR_TYP"/>
    <property type="match status" value="11"/>
</dbReference>
<dbReference type="PROSITE" id="PS01208">
    <property type="entry name" value="VWFC_1"/>
    <property type="match status" value="1"/>
</dbReference>
<dbReference type="GO" id="GO:0008201">
    <property type="term" value="F:heparin binding"/>
    <property type="evidence" value="ECO:0007669"/>
    <property type="project" value="TreeGrafter"/>
</dbReference>
<dbReference type="SUPFAM" id="SSF57603">
    <property type="entry name" value="FnI-like domain"/>
    <property type="match status" value="1"/>
</dbReference>
<dbReference type="PANTHER" id="PTHR46544:SF1">
    <property type="entry name" value="EXTRACELLULAR MATRIX PROTEIN 2"/>
    <property type="match status" value="1"/>
</dbReference>
<reference evidence="6" key="1">
    <citation type="journal article" date="2006" name="Science">
        <title>Ancient noncoding elements conserved in the human genome.</title>
        <authorList>
            <person name="Venkatesh B."/>
            <person name="Kirkness E.F."/>
            <person name="Loh Y.H."/>
            <person name="Halpern A.L."/>
            <person name="Lee A.P."/>
            <person name="Johnson J."/>
            <person name="Dandona N."/>
            <person name="Viswanathan L.D."/>
            <person name="Tay A."/>
            <person name="Venter J.C."/>
            <person name="Strausberg R.L."/>
            <person name="Brenner S."/>
        </authorList>
    </citation>
    <scope>NUCLEOTIDE SEQUENCE [LARGE SCALE GENOMIC DNA]</scope>
</reference>
<dbReference type="SUPFAM" id="SSF52047">
    <property type="entry name" value="RNI-like"/>
    <property type="match status" value="1"/>
</dbReference>
<sequence>FNPQSLSYTRKEGHCKANGMIMYDKAVWSPKPCVICMCSNGNVACDEMSCATLNCSRTAVAAGECCPHCTYMGNPASLPSHRLEIKSEEYLEEIRNRARIEEDEYEVDEEEEDEYEEEEDEEEEGFSGYPLFPSILDSDLYDTDDEIVPFSLPVGCDISDVIMNCHNARLTQIPPLHIPELKSLNLEGNAITTITADAFSGIPNLEWIDLSRNKILSSNIHPTAFRKLKKLKRLHMDGNLLQHISTELPLTLLELKLNENRLEWLDEESFHDLNNLVTLELEGNNISEINVAPTAFTPCKKLIYLRLGRNRFRTVPQGLPPSLQELYLENNEIEEISEAVFNKTTNLNMIVLRNNKLDESRIAPLAWMNLENLEALDLSHNRIVHVPSFLPRGLIHLVLIYNQIERIPGFVFAHLEPGLEYLYLSANKLTSDGIDPTSFFGTYNTLRELFLDHNKLVTIPFGLADMKALHFLRLNDNLIRTVPLESICNENDQEDSNIVVLRLENNYINRRKIPPTAFSCIQSYSSVVLRPQKVKH</sequence>
<dbReference type="PROSITE" id="PS51450">
    <property type="entry name" value="LRR"/>
    <property type="match status" value="3"/>
</dbReference>
<name>A0A4W3HU63_CALMI</name>
<dbReference type="FunFam" id="3.80.10.10:FF:000772">
    <property type="entry name" value="Extracellular matrix protein 2"/>
    <property type="match status" value="1"/>
</dbReference>
<dbReference type="FunFam" id="3.80.10.10:FF:000284">
    <property type="entry name" value="extracellular matrix protein 2 isoform X1"/>
    <property type="match status" value="1"/>
</dbReference>
<reference evidence="6" key="3">
    <citation type="journal article" date="2014" name="Nature">
        <title>Elephant shark genome provides unique insights into gnathostome evolution.</title>
        <authorList>
            <consortium name="International Elephant Shark Genome Sequencing Consortium"/>
            <person name="Venkatesh B."/>
            <person name="Lee A.P."/>
            <person name="Ravi V."/>
            <person name="Maurya A.K."/>
            <person name="Lian M.M."/>
            <person name="Swann J.B."/>
            <person name="Ohta Y."/>
            <person name="Flajnik M.F."/>
            <person name="Sutoh Y."/>
            <person name="Kasahara M."/>
            <person name="Hoon S."/>
            <person name="Gangu V."/>
            <person name="Roy S.W."/>
            <person name="Irimia M."/>
            <person name="Korzh V."/>
            <person name="Kondrychyn I."/>
            <person name="Lim Z.W."/>
            <person name="Tay B.H."/>
            <person name="Tohari S."/>
            <person name="Kong K.W."/>
            <person name="Ho S."/>
            <person name="Lorente-Galdos B."/>
            <person name="Quilez J."/>
            <person name="Marques-Bonet T."/>
            <person name="Raney B.J."/>
            <person name="Ingham P.W."/>
            <person name="Tay A."/>
            <person name="Hillier L.W."/>
            <person name="Minx P."/>
            <person name="Boehm T."/>
            <person name="Wilson R.K."/>
            <person name="Brenner S."/>
            <person name="Warren W.C."/>
        </authorList>
    </citation>
    <scope>NUCLEOTIDE SEQUENCE [LARGE SCALE GENOMIC DNA]</scope>
</reference>
<dbReference type="PANTHER" id="PTHR46544">
    <property type="entry name" value="EXTRACELLULAR MATRIX PROTEIN 2-RELATED"/>
    <property type="match status" value="1"/>
</dbReference>
<reference evidence="5" key="4">
    <citation type="submission" date="2025-08" db="UniProtKB">
        <authorList>
            <consortium name="Ensembl"/>
        </authorList>
    </citation>
    <scope>IDENTIFICATION</scope>
</reference>
<dbReference type="GO" id="GO:0030198">
    <property type="term" value="P:extracellular matrix organization"/>
    <property type="evidence" value="ECO:0007669"/>
    <property type="project" value="TreeGrafter"/>
</dbReference>
<dbReference type="GO" id="GO:0010811">
    <property type="term" value="P:positive regulation of cell-substrate adhesion"/>
    <property type="evidence" value="ECO:0007669"/>
    <property type="project" value="TreeGrafter"/>
</dbReference>
<dbReference type="GO" id="GO:0031012">
    <property type="term" value="C:extracellular matrix"/>
    <property type="evidence" value="ECO:0007669"/>
    <property type="project" value="TreeGrafter"/>
</dbReference>
<proteinExistence type="predicted"/>
<dbReference type="SMART" id="SM00364">
    <property type="entry name" value="LRR_BAC"/>
    <property type="match status" value="4"/>
</dbReference>
<evidence type="ECO:0000313" key="6">
    <source>
        <dbReference type="Proteomes" id="UP000314986"/>
    </source>
</evidence>